<proteinExistence type="predicted"/>
<sequence length="467" mass="51745">MVVPAVLLEITLEAEATVVALPTAILDLVIKSDPEAEPFEAPPSPDYDEPEGPFKDNTPEAAKTLPDQVTPSPPVQITPTSLIEPTPAPPVISHDTRATTRMIVHLNLTFPLGYRVSIAWWNTVLLSILYPSHSSGYSTSLSRSSSVAPSLPHSSPSRKRSHYLSPSSSGTSHSSSPLPRRIHCLSSYSTPPASIEPSHKRCRSPTTSLPATASSLTVLSSVPADRLPPRKRYRGSPTISYQDATIEAAAEPVSPPTVKDRLGELNYMIRWMYEHLFVHASIIEEEEHIFARQGDIAPTALDTKHAIELTDRKLVGDRYNGTTDETLPEGITPESFGYSSRYKHFLSSANKRPSEKTIQTDIYNTSIKAATFEKREIRFSKWGKQNPQYIGPFEVPARDETVAYKPALPQQISKIHNTFHVSNEKKCFLDETLVISLDKIQIDDKLHFIEEPESQTTKAKSHSDHQG</sequence>
<dbReference type="GO" id="GO:0003964">
    <property type="term" value="F:RNA-directed DNA polymerase activity"/>
    <property type="evidence" value="ECO:0007669"/>
    <property type="project" value="UniProtKB-KW"/>
</dbReference>
<feature type="region of interest" description="Disordered" evidence="1">
    <location>
        <begin position="139"/>
        <end position="181"/>
    </location>
</feature>
<evidence type="ECO:0000259" key="2">
    <source>
        <dbReference type="Pfam" id="PF24626"/>
    </source>
</evidence>
<name>A0A6L2NAW0_TANCI</name>
<feature type="compositionally biased region" description="Low complexity" evidence="1">
    <location>
        <begin position="163"/>
        <end position="179"/>
    </location>
</feature>
<comment type="caution">
    <text evidence="3">The sequence shown here is derived from an EMBL/GenBank/DDBJ whole genome shotgun (WGS) entry which is preliminary data.</text>
</comment>
<reference evidence="3" key="1">
    <citation type="journal article" date="2019" name="Sci. Rep.">
        <title>Draft genome of Tanacetum cinerariifolium, the natural source of mosquito coil.</title>
        <authorList>
            <person name="Yamashiro T."/>
            <person name="Shiraishi A."/>
            <person name="Satake H."/>
            <person name="Nakayama K."/>
        </authorList>
    </citation>
    <scope>NUCLEOTIDE SEQUENCE</scope>
</reference>
<feature type="region of interest" description="Disordered" evidence="1">
    <location>
        <begin position="36"/>
        <end position="91"/>
    </location>
</feature>
<evidence type="ECO:0000256" key="1">
    <source>
        <dbReference type="SAM" id="MobiDB-lite"/>
    </source>
</evidence>
<keyword evidence="3" id="KW-0548">Nucleotidyltransferase</keyword>
<dbReference type="InterPro" id="IPR056924">
    <property type="entry name" value="SH3_Tf2-1"/>
</dbReference>
<organism evidence="3">
    <name type="scientific">Tanacetum cinerariifolium</name>
    <name type="common">Dalmatian daisy</name>
    <name type="synonym">Chrysanthemum cinerariifolium</name>
    <dbReference type="NCBI Taxonomy" id="118510"/>
    <lineage>
        <taxon>Eukaryota</taxon>
        <taxon>Viridiplantae</taxon>
        <taxon>Streptophyta</taxon>
        <taxon>Embryophyta</taxon>
        <taxon>Tracheophyta</taxon>
        <taxon>Spermatophyta</taxon>
        <taxon>Magnoliopsida</taxon>
        <taxon>eudicotyledons</taxon>
        <taxon>Gunneridae</taxon>
        <taxon>Pentapetalae</taxon>
        <taxon>asterids</taxon>
        <taxon>campanulids</taxon>
        <taxon>Asterales</taxon>
        <taxon>Asteraceae</taxon>
        <taxon>Asteroideae</taxon>
        <taxon>Anthemideae</taxon>
        <taxon>Anthemidinae</taxon>
        <taxon>Tanacetum</taxon>
    </lineage>
</organism>
<keyword evidence="3" id="KW-0808">Transferase</keyword>
<dbReference type="Pfam" id="PF24626">
    <property type="entry name" value="SH3_Tf2-1"/>
    <property type="match status" value="1"/>
</dbReference>
<feature type="domain" description="Tf2-1-like SH3-like" evidence="2">
    <location>
        <begin position="376"/>
        <end position="427"/>
    </location>
</feature>
<evidence type="ECO:0000313" key="3">
    <source>
        <dbReference type="EMBL" id="GEU83353.1"/>
    </source>
</evidence>
<dbReference type="PANTHER" id="PTHR46148:SF59">
    <property type="entry name" value="NUCLEOTIDYLTRANSFERASE, RIBONUCLEASE H"/>
    <property type="match status" value="1"/>
</dbReference>
<feature type="region of interest" description="Disordered" evidence="1">
    <location>
        <begin position="190"/>
        <end position="209"/>
    </location>
</feature>
<dbReference type="EMBL" id="BKCJ010008666">
    <property type="protein sequence ID" value="GEU83353.1"/>
    <property type="molecule type" value="Genomic_DNA"/>
</dbReference>
<feature type="compositionally biased region" description="Low complexity" evidence="1">
    <location>
        <begin position="139"/>
        <end position="155"/>
    </location>
</feature>
<gene>
    <name evidence="3" type="ORF">Tci_055331</name>
</gene>
<protein>
    <submittedName>
        <fullName evidence="3">Putative reverse transcriptase domain-containing protein</fullName>
    </submittedName>
</protein>
<dbReference type="PANTHER" id="PTHR46148">
    <property type="entry name" value="CHROMO DOMAIN-CONTAINING PROTEIN"/>
    <property type="match status" value="1"/>
</dbReference>
<keyword evidence="3" id="KW-0695">RNA-directed DNA polymerase</keyword>
<dbReference type="AlphaFoldDB" id="A0A6L2NAW0"/>
<accession>A0A6L2NAW0</accession>